<feature type="region of interest" description="Disordered" evidence="5">
    <location>
        <begin position="81"/>
        <end position="128"/>
    </location>
</feature>
<feature type="signal peptide" evidence="7">
    <location>
        <begin position="1"/>
        <end position="17"/>
    </location>
</feature>
<name>A0A2W5TWR9_9BACT</name>
<dbReference type="Pfam" id="PF18884">
    <property type="entry name" value="TSP3_bac"/>
    <property type="match status" value="1"/>
</dbReference>
<dbReference type="AlphaFoldDB" id="A0A2W5TWR9"/>
<sequence length="159" mass="16033">MKRTVLFVGLFALPAFASDPYPITISSKYGIDPPPQSCSLCHTGGITGTGTVNTPFGTALRMRGLVAGNVTSLGTALDTLEADGADSDGDGVTDIDELKNGTDPNRRDATPTDGGMTGTGGGGGTDVEVPPLQLGVGCSAAPAGLVLGALAMLLTRRRR</sequence>
<evidence type="ECO:0000313" key="8">
    <source>
        <dbReference type="EMBL" id="PZR18577.1"/>
    </source>
</evidence>
<proteinExistence type="predicted"/>
<keyword evidence="6" id="KW-0472">Membrane</keyword>
<feature type="compositionally biased region" description="Basic and acidic residues" evidence="5">
    <location>
        <begin position="96"/>
        <end position="110"/>
    </location>
</feature>
<dbReference type="InterPro" id="IPR059100">
    <property type="entry name" value="TSP3_bac"/>
</dbReference>
<reference evidence="8 9" key="1">
    <citation type="submission" date="2017-08" db="EMBL/GenBank/DDBJ databases">
        <title>Infants hospitalized years apart are colonized by the same room-sourced microbial strains.</title>
        <authorList>
            <person name="Brooks B."/>
            <person name="Olm M.R."/>
            <person name="Firek B.A."/>
            <person name="Baker R."/>
            <person name="Thomas B.C."/>
            <person name="Morowitz M.J."/>
            <person name="Banfield J.F."/>
        </authorList>
    </citation>
    <scope>NUCLEOTIDE SEQUENCE [LARGE SCALE GENOMIC DNA]</scope>
    <source>
        <strain evidence="8">S2_003_000_R2_14</strain>
    </source>
</reference>
<evidence type="ECO:0008006" key="10">
    <source>
        <dbReference type="Google" id="ProtNLM"/>
    </source>
</evidence>
<evidence type="ECO:0000256" key="1">
    <source>
        <dbReference type="ARBA" id="ARBA00004613"/>
    </source>
</evidence>
<evidence type="ECO:0000313" key="9">
    <source>
        <dbReference type="Proteomes" id="UP000249061"/>
    </source>
</evidence>
<keyword evidence="6" id="KW-0812">Transmembrane</keyword>
<evidence type="ECO:0000256" key="6">
    <source>
        <dbReference type="SAM" id="Phobius"/>
    </source>
</evidence>
<feature type="transmembrane region" description="Helical" evidence="6">
    <location>
        <begin position="134"/>
        <end position="154"/>
    </location>
</feature>
<evidence type="ECO:0000256" key="7">
    <source>
        <dbReference type="SAM" id="SignalP"/>
    </source>
</evidence>
<evidence type="ECO:0000256" key="4">
    <source>
        <dbReference type="ARBA" id="ARBA00022837"/>
    </source>
</evidence>
<accession>A0A2W5TWR9</accession>
<comment type="subcellular location">
    <subcellularLocation>
        <location evidence="1">Secreted</location>
    </subcellularLocation>
</comment>
<organism evidence="8 9">
    <name type="scientific">Archangium gephyra</name>
    <dbReference type="NCBI Taxonomy" id="48"/>
    <lineage>
        <taxon>Bacteria</taxon>
        <taxon>Pseudomonadati</taxon>
        <taxon>Myxococcota</taxon>
        <taxon>Myxococcia</taxon>
        <taxon>Myxococcales</taxon>
        <taxon>Cystobacterineae</taxon>
        <taxon>Archangiaceae</taxon>
        <taxon>Archangium</taxon>
    </lineage>
</organism>
<keyword evidence="3 7" id="KW-0732">Signal</keyword>
<evidence type="ECO:0000256" key="5">
    <source>
        <dbReference type="SAM" id="MobiDB-lite"/>
    </source>
</evidence>
<protein>
    <recommendedName>
        <fullName evidence="10">Cytochrome c domain-containing protein</fullName>
    </recommendedName>
</protein>
<dbReference type="Proteomes" id="UP000249061">
    <property type="component" value="Unassembled WGS sequence"/>
</dbReference>
<comment type="caution">
    <text evidence="8">The sequence shown here is derived from an EMBL/GenBank/DDBJ whole genome shotgun (WGS) entry which is preliminary data.</text>
</comment>
<feature type="chain" id="PRO_5015973412" description="Cytochrome c domain-containing protein" evidence="7">
    <location>
        <begin position="18"/>
        <end position="159"/>
    </location>
</feature>
<dbReference type="EMBL" id="QFQP01000001">
    <property type="protein sequence ID" value="PZR18577.1"/>
    <property type="molecule type" value="Genomic_DNA"/>
</dbReference>
<feature type="compositionally biased region" description="Acidic residues" evidence="5">
    <location>
        <begin position="81"/>
        <end position="95"/>
    </location>
</feature>
<keyword evidence="4" id="KW-0106">Calcium</keyword>
<evidence type="ECO:0000256" key="3">
    <source>
        <dbReference type="ARBA" id="ARBA00022729"/>
    </source>
</evidence>
<keyword evidence="2" id="KW-0964">Secreted</keyword>
<keyword evidence="6" id="KW-1133">Transmembrane helix</keyword>
<evidence type="ECO:0000256" key="2">
    <source>
        <dbReference type="ARBA" id="ARBA00022525"/>
    </source>
</evidence>
<feature type="compositionally biased region" description="Gly residues" evidence="5">
    <location>
        <begin position="115"/>
        <end position="125"/>
    </location>
</feature>
<gene>
    <name evidence="8" type="ORF">DI536_01470</name>
</gene>